<name>A0A8J7V0Y3_9PROT</name>
<protein>
    <submittedName>
        <fullName evidence="2">DUF1467 family protein</fullName>
    </submittedName>
</protein>
<dbReference type="InterPro" id="IPR009935">
    <property type="entry name" value="DUF1467"/>
</dbReference>
<evidence type="ECO:0000256" key="1">
    <source>
        <dbReference type="SAM" id="Phobius"/>
    </source>
</evidence>
<sequence>MGIVSGIVVFLIIWWLVLFMVLPFGVRREEAPEPGHDPGAPKPLRIGRKMLITTGITCVLFAGYWAVVHFDLITLRPPGS</sequence>
<gene>
    <name evidence="2" type="ORF">KAJ83_00835</name>
</gene>
<evidence type="ECO:0000313" key="3">
    <source>
        <dbReference type="Proteomes" id="UP000672602"/>
    </source>
</evidence>
<dbReference type="AlphaFoldDB" id="A0A8J7V0Y3"/>
<keyword evidence="1" id="KW-1133">Transmembrane helix</keyword>
<organism evidence="2 3">
    <name type="scientific">Marivibrio halodurans</name>
    <dbReference type="NCBI Taxonomy" id="2039722"/>
    <lineage>
        <taxon>Bacteria</taxon>
        <taxon>Pseudomonadati</taxon>
        <taxon>Pseudomonadota</taxon>
        <taxon>Alphaproteobacteria</taxon>
        <taxon>Rhodospirillales</taxon>
        <taxon>Rhodospirillaceae</taxon>
        <taxon>Marivibrio</taxon>
    </lineage>
</organism>
<comment type="caution">
    <text evidence="2">The sequence shown here is derived from an EMBL/GenBank/DDBJ whole genome shotgun (WGS) entry which is preliminary data.</text>
</comment>
<keyword evidence="1" id="KW-0472">Membrane</keyword>
<feature type="transmembrane region" description="Helical" evidence="1">
    <location>
        <begin position="50"/>
        <end position="70"/>
    </location>
</feature>
<reference evidence="2" key="1">
    <citation type="submission" date="2021-04" db="EMBL/GenBank/DDBJ databases">
        <authorList>
            <person name="Zhang D.-C."/>
        </authorList>
    </citation>
    <scope>NUCLEOTIDE SEQUENCE</scope>
    <source>
        <strain evidence="2">CGMCC 1.15697</strain>
    </source>
</reference>
<feature type="transmembrane region" description="Helical" evidence="1">
    <location>
        <begin position="6"/>
        <end position="26"/>
    </location>
</feature>
<dbReference type="Pfam" id="PF07330">
    <property type="entry name" value="DUF1467"/>
    <property type="match status" value="1"/>
</dbReference>
<keyword evidence="1" id="KW-0812">Transmembrane</keyword>
<dbReference type="EMBL" id="JAGMWN010000001">
    <property type="protein sequence ID" value="MBP5855536.1"/>
    <property type="molecule type" value="Genomic_DNA"/>
</dbReference>
<dbReference type="RefSeq" id="WP_210680121.1">
    <property type="nucleotide sequence ID" value="NZ_JAGMWN010000001.1"/>
</dbReference>
<evidence type="ECO:0000313" key="2">
    <source>
        <dbReference type="EMBL" id="MBP5855536.1"/>
    </source>
</evidence>
<keyword evidence="3" id="KW-1185">Reference proteome</keyword>
<dbReference type="Proteomes" id="UP000672602">
    <property type="component" value="Unassembled WGS sequence"/>
</dbReference>
<proteinExistence type="predicted"/>
<accession>A0A8J7V0Y3</accession>